<accession>A0A7G5XMW0</accession>
<reference evidence="2" key="1">
    <citation type="submission" date="2020-08" db="EMBL/GenBank/DDBJ databases">
        <title>Lacibacter sp. S13-6-6 genome sequencing.</title>
        <authorList>
            <person name="Jin L."/>
        </authorList>
    </citation>
    <scope>NUCLEOTIDE SEQUENCE [LARGE SCALE GENOMIC DNA]</scope>
    <source>
        <strain evidence="2">S13-6-6</strain>
    </source>
</reference>
<dbReference type="Proteomes" id="UP000515344">
    <property type="component" value="Chromosome"/>
</dbReference>
<evidence type="ECO:0000313" key="1">
    <source>
        <dbReference type="EMBL" id="QNA46813.1"/>
    </source>
</evidence>
<protein>
    <submittedName>
        <fullName evidence="1">DUF952 domain-containing protein</fullName>
    </submittedName>
</protein>
<proteinExistence type="predicted"/>
<dbReference type="AlphaFoldDB" id="A0A7G5XMW0"/>
<dbReference type="Pfam" id="PF06108">
    <property type="entry name" value="DUF952"/>
    <property type="match status" value="1"/>
</dbReference>
<dbReference type="InterPro" id="IPR009297">
    <property type="entry name" value="DUF952"/>
</dbReference>
<dbReference type="PANTHER" id="PTHR34129">
    <property type="entry name" value="BLR1139 PROTEIN"/>
    <property type="match status" value="1"/>
</dbReference>
<dbReference type="SUPFAM" id="SSF56399">
    <property type="entry name" value="ADP-ribosylation"/>
    <property type="match status" value="1"/>
</dbReference>
<dbReference type="KEGG" id="lacs:H4075_16390"/>
<evidence type="ECO:0000313" key="2">
    <source>
        <dbReference type="Proteomes" id="UP000515344"/>
    </source>
</evidence>
<dbReference type="Gene3D" id="3.20.170.20">
    <property type="entry name" value="Protein of unknown function DUF952"/>
    <property type="match status" value="1"/>
</dbReference>
<keyword evidence="2" id="KW-1185">Reference proteome</keyword>
<name>A0A7G5XMW0_9BACT</name>
<dbReference type="EMBL" id="CP060007">
    <property type="protein sequence ID" value="QNA46813.1"/>
    <property type="molecule type" value="Genomic_DNA"/>
</dbReference>
<sequence>MIYHVTTAAEWNAAKANGYYETPSLKDEGFIHCSQENQVAGVLERYFAGKTDLVKLVIDTDKLTSRFVFEWSPSTEDTFPHVYGTINVDAVVDVVAIN</sequence>
<gene>
    <name evidence="1" type="ORF">H4075_16390</name>
</gene>
<organism evidence="1 2">
    <name type="scientific">Lacibacter sediminis</name>
    <dbReference type="NCBI Taxonomy" id="2760713"/>
    <lineage>
        <taxon>Bacteria</taxon>
        <taxon>Pseudomonadati</taxon>
        <taxon>Bacteroidota</taxon>
        <taxon>Chitinophagia</taxon>
        <taxon>Chitinophagales</taxon>
        <taxon>Chitinophagaceae</taxon>
        <taxon>Lacibacter</taxon>
    </lineage>
</organism>
<dbReference type="PANTHER" id="PTHR34129:SF1">
    <property type="entry name" value="DUF952 DOMAIN-CONTAINING PROTEIN"/>
    <property type="match status" value="1"/>
</dbReference>